<protein>
    <recommendedName>
        <fullName evidence="3">DUF4062 domain-containing protein</fullName>
    </recommendedName>
</protein>
<evidence type="ECO:0000313" key="1">
    <source>
        <dbReference type="EMBL" id="AWL08843.1"/>
    </source>
</evidence>
<organism evidence="1 2">
    <name type="scientific">Aquirufa nivalisilvae</name>
    <dbReference type="NCBI Taxonomy" id="2516557"/>
    <lineage>
        <taxon>Bacteria</taxon>
        <taxon>Pseudomonadati</taxon>
        <taxon>Bacteroidota</taxon>
        <taxon>Cytophagia</taxon>
        <taxon>Cytophagales</taxon>
        <taxon>Flectobacillaceae</taxon>
        <taxon>Aquirufa</taxon>
    </lineage>
</organism>
<dbReference type="Proteomes" id="UP000245468">
    <property type="component" value="Chromosome"/>
</dbReference>
<reference evidence="2" key="1">
    <citation type="submission" date="2018-05" db="EMBL/GenBank/DDBJ databases">
        <title>Pseudarcicella sp. HME7025 Genome sequencing and assembly.</title>
        <authorList>
            <person name="Kim H."/>
            <person name="Kang H."/>
            <person name="Joh K."/>
        </authorList>
    </citation>
    <scope>NUCLEOTIDE SEQUENCE [LARGE SCALE GENOMIC DNA]</scope>
    <source>
        <strain evidence="2">HME7025</strain>
    </source>
</reference>
<sequence length="884" mass="103493">MEVKIYNAFIASPSDTNNERLSCDKIFDEINSGLGEIYKFRLQSLKWEKDVRPAIIDKDAQSVIFEQIGEKFEIFIGIMNKRFGSPTPRAGSGTEEEFNEAFKRFKERQDLEILFYFNVEPPKSMNELNLPELLKIEEFRKKLQPKGIYGIYNGASDFEDKLRKDLTKFFIGQYKNKEGIPVNAQQLINKEALRKLFKKRFNDSLKGFEDQPKIWIEPIISRTSELSQNPDENYSQRVLIEEILLSEKSYFINAPSQFGLTTLAHHLICEAWENDELWIYLDNSALKPHQVNKIVRSETSSLDQNPETVKCIVFDSFYNTDKVSYKKLKDLITANPNCRIIVLNTLDEQLYINKDENDKIDEKETIIDREFDILHLIALPRTQIRNIVQQYNQEKHIGEETIVLNKITKELECLNLHRTPYNILTILKVSEKHFDDSPVNRTKMIEMILFVLFDMGEIPRYKTMPDLKDCEYVLGRYCETMLRNENYSFYKSNFISELKSFCVEKFIELDIEIVFEILNNNNIIIIDGDKYRFKSTFWIYYFGAKRMHIDESFREYIFSSNKYASYPEIIEFYTGIDRNRDDALSILLTDIESIRNTVEEKLGINGEINPLKNAKWKPSENEIEKIQNEIGENVKNSNLPDAIKDQFLDKSYNQIRPYNQSIQKIFEDYSLLNLMQQIKASSTALRNSDYSNPELKKKLLVEIYNSWKQLAKVLFALSPTMALKGKASFQGAAFELNGDFGDTFEDRLNRIVQVLPTNVVGYFQDDLYSPKIGPLFYDCFNNEKNELLKHHQALLIIFKRPNGWKAQIENYITSINKNSYYLFDTVNALRTKYRYDFANENELKDIKYLVKLGLAKHQFGGTKPSLSQILKIDDSSLPKRENLD</sequence>
<name>A0A2S2DTZ2_9BACT</name>
<dbReference type="AlphaFoldDB" id="A0A2S2DTZ2"/>
<accession>A0A2S2DTZ2</accession>
<dbReference type="KEGG" id="psez:HME7025_00974"/>
<gene>
    <name evidence="1" type="ORF">HME7025_00974</name>
</gene>
<evidence type="ECO:0008006" key="3">
    <source>
        <dbReference type="Google" id="ProtNLM"/>
    </source>
</evidence>
<dbReference type="RefSeq" id="WP_109322567.1">
    <property type="nucleotide sequence ID" value="NZ_CP029346.1"/>
</dbReference>
<evidence type="ECO:0000313" key="2">
    <source>
        <dbReference type="Proteomes" id="UP000245468"/>
    </source>
</evidence>
<proteinExistence type="predicted"/>
<dbReference type="EMBL" id="CP029346">
    <property type="protein sequence ID" value="AWL08843.1"/>
    <property type="molecule type" value="Genomic_DNA"/>
</dbReference>
<dbReference type="OrthoDB" id="6249026at2"/>
<keyword evidence="2" id="KW-1185">Reference proteome</keyword>